<gene>
    <name evidence="3" type="ORF">GGD55_001566</name>
</gene>
<reference evidence="3 4" key="1">
    <citation type="submission" date="2020-08" db="EMBL/GenBank/DDBJ databases">
        <title>Genomic Encyclopedia of Type Strains, Phase IV (KMG-V): Genome sequencing to study the core and pangenomes of soil and plant-associated prokaryotes.</title>
        <authorList>
            <person name="Whitman W."/>
        </authorList>
    </citation>
    <scope>NUCLEOTIDE SEQUENCE [LARGE SCALE GENOMIC DNA]</scope>
    <source>
        <strain evidence="3 4">SEMIA 4084</strain>
    </source>
</reference>
<feature type="domain" description="Fumarylacetoacetase-like C-terminal" evidence="2">
    <location>
        <begin position="27"/>
        <end position="228"/>
    </location>
</feature>
<dbReference type="SUPFAM" id="SSF56529">
    <property type="entry name" value="FAH"/>
    <property type="match status" value="1"/>
</dbReference>
<dbReference type="GO" id="GO:0034545">
    <property type="term" value="F:fumarylpyruvate hydrolase activity"/>
    <property type="evidence" value="ECO:0007669"/>
    <property type="project" value="UniProtKB-EC"/>
</dbReference>
<dbReference type="EC" id="3.7.1.20" evidence="3"/>
<dbReference type="Gene3D" id="3.90.850.10">
    <property type="entry name" value="Fumarylacetoacetase-like, C-terminal domain"/>
    <property type="match status" value="1"/>
</dbReference>
<accession>A0A7W8U8X4</accession>
<dbReference type="PANTHER" id="PTHR11820">
    <property type="entry name" value="ACYLPYRUVASE"/>
    <property type="match status" value="1"/>
</dbReference>
<dbReference type="GO" id="GO:0046872">
    <property type="term" value="F:metal ion binding"/>
    <property type="evidence" value="ECO:0007669"/>
    <property type="project" value="UniProtKB-KW"/>
</dbReference>
<evidence type="ECO:0000259" key="2">
    <source>
        <dbReference type="Pfam" id="PF01557"/>
    </source>
</evidence>
<dbReference type="EMBL" id="JACHBK010000003">
    <property type="protein sequence ID" value="MBB5534883.1"/>
    <property type="molecule type" value="Genomic_DNA"/>
</dbReference>
<evidence type="ECO:0000313" key="4">
    <source>
        <dbReference type="Proteomes" id="UP000585507"/>
    </source>
</evidence>
<dbReference type="GO" id="GO:0018773">
    <property type="term" value="F:acetylpyruvate hydrolase activity"/>
    <property type="evidence" value="ECO:0007669"/>
    <property type="project" value="TreeGrafter"/>
</dbReference>
<comment type="caution">
    <text evidence="3">The sequence shown here is derived from an EMBL/GenBank/DDBJ whole genome shotgun (WGS) entry which is preliminary data.</text>
</comment>
<dbReference type="Pfam" id="PF01557">
    <property type="entry name" value="FAA_hydrolase"/>
    <property type="match status" value="1"/>
</dbReference>
<organism evidence="3 4">
    <name type="scientific">Rhizobium giardinii</name>
    <dbReference type="NCBI Taxonomy" id="56731"/>
    <lineage>
        <taxon>Bacteria</taxon>
        <taxon>Pseudomonadati</taxon>
        <taxon>Pseudomonadota</taxon>
        <taxon>Alphaproteobacteria</taxon>
        <taxon>Hyphomicrobiales</taxon>
        <taxon>Rhizobiaceae</taxon>
        <taxon>Rhizobium/Agrobacterium group</taxon>
        <taxon>Rhizobium</taxon>
    </lineage>
</organism>
<protein>
    <submittedName>
        <fullName evidence="3">Fumarylpyruvate hydrolase</fullName>
        <ecNumber evidence="3">3.7.1.20</ecNumber>
    </submittedName>
</protein>
<dbReference type="InterPro" id="IPR036663">
    <property type="entry name" value="Fumarylacetoacetase_C_sf"/>
</dbReference>
<proteinExistence type="predicted"/>
<dbReference type="Proteomes" id="UP000585507">
    <property type="component" value="Unassembled WGS sequence"/>
</dbReference>
<evidence type="ECO:0000256" key="1">
    <source>
        <dbReference type="ARBA" id="ARBA00022723"/>
    </source>
</evidence>
<keyword evidence="3" id="KW-0670">Pyruvate</keyword>
<dbReference type="RefSeq" id="WP_018324546.1">
    <property type="nucleotide sequence ID" value="NZ_JACHBK010000003.1"/>
</dbReference>
<keyword evidence="3" id="KW-0378">Hydrolase</keyword>
<dbReference type="InterPro" id="IPR011234">
    <property type="entry name" value="Fumarylacetoacetase-like_C"/>
</dbReference>
<sequence>MTTVIPLPAPVLLPVANSDRAFPVRRVYCVGRNYAAHAIEMGHDPDREPPFFFQKNPDNLSVPREEFPYPPLSSDVHHEVELVVLLKGGGDNIDSGDALDCVYGYAVGIDFTRRDLQAEAKAAGKPWAAAKAFEHSAPVSDIVPAETIGHPEAGNIWLTVNGDRKQQGDLNQMIWKVPEVIAELSKLFTLAAGDVIMTGTPSGVGPVSRGDVVSCGIDGVATLTVTVV</sequence>
<name>A0A7W8U8X4_9HYPH</name>
<dbReference type="AlphaFoldDB" id="A0A7W8U8X4"/>
<evidence type="ECO:0000313" key="3">
    <source>
        <dbReference type="EMBL" id="MBB5534883.1"/>
    </source>
</evidence>
<keyword evidence="4" id="KW-1185">Reference proteome</keyword>
<dbReference type="PANTHER" id="PTHR11820:SF90">
    <property type="entry name" value="FLUTATHIONE S-TRANSFERASE"/>
    <property type="match status" value="1"/>
</dbReference>
<keyword evidence="1" id="KW-0479">Metal-binding</keyword>